<accession>A0ACC1TII8</accession>
<dbReference type="Proteomes" id="UP001163835">
    <property type="component" value="Unassembled WGS sequence"/>
</dbReference>
<gene>
    <name evidence="1" type="ORF">F5876DRAFT_83027</name>
</gene>
<protein>
    <submittedName>
        <fullName evidence="1">Uncharacterized protein</fullName>
    </submittedName>
</protein>
<evidence type="ECO:0000313" key="2">
    <source>
        <dbReference type="Proteomes" id="UP001163835"/>
    </source>
</evidence>
<sequence>MSRNSPTDSEKTSPRSGRTIRTPTRTPQLVSVNSAASGTSAISSRRKTIPKNSGRSARETRNPSNISDDSCELLPPVPIYPKDRIYDAYNTPDWDRFESCPFGVDQELKVGDYVKFNFEEPESSEIGTFHGCIIEIRAQKWTSPSVQNFRALVSTLSNEPLPSLAARDQKLFDDVKRKQASVSRQVFGTSMAAWVDPGAVLKKMDVAIIKTNVEPPPSGLFFDHIYYVGGDTEHSFMMPAISENNELLWPFKMTGIHDWYGRSRRQPSSCLQNWNEEIFDRFDPMLDNGDDLINEHAGQSASTLVAPPTRSNPEDSGAGNNVSQSLQEPDLIESNIPLNSSPERVASSVATKKPRASTMEMSSSSFEGAQTLSEMNPIFQNKSPSQAQATLNIYGDKSNGNLPQMTADGPMSLQSQVFGQKTRTVDASSFVMPIMEPEIDSNFDLVYPDNRSPSLPPSPDRNFVDNAIVKPEESIGAILPAPSASSAARINDVIEGTDFQEEVPFGEKHQTPSAPAVSKSSPSVEVTHAEAQTSSLNLVLHSQFHEERSSSSDGMVSKNTSTTPLENFQSSLSPSSTTITPSLAVLPECQFFHTQSENSSQGGTMLGSAYDDRDVQWSPIAREHELVLKIKDLEALLESKSLALQQKLTEWEAKSLEVTSLQGKLQETIVSQGMMKKERDIAIAERDVAIQVTGQVELKLQEYREYFRLHKKLSLCD</sequence>
<reference evidence="1" key="1">
    <citation type="submission" date="2022-09" db="EMBL/GenBank/DDBJ databases">
        <title>A Global Phylogenomic Analysis of the Shiitake Genus Lentinula.</title>
        <authorList>
            <consortium name="DOE Joint Genome Institute"/>
            <person name="Sierra-Patev S."/>
            <person name="Min B."/>
            <person name="Naranjo-Ortiz M."/>
            <person name="Looney B."/>
            <person name="Konkel Z."/>
            <person name="Slot J.C."/>
            <person name="Sakamoto Y."/>
            <person name="Steenwyk J.L."/>
            <person name="Rokas A."/>
            <person name="Carro J."/>
            <person name="Camarero S."/>
            <person name="Ferreira P."/>
            <person name="Molpeceres G."/>
            <person name="Ruiz-Duenas F.J."/>
            <person name="Serrano A."/>
            <person name="Henrissat B."/>
            <person name="Drula E."/>
            <person name="Hughes K.W."/>
            <person name="Mata J.L."/>
            <person name="Ishikawa N.K."/>
            <person name="Vargas-Isla R."/>
            <person name="Ushijima S."/>
            <person name="Smith C.A."/>
            <person name="Ahrendt S."/>
            <person name="Andreopoulos W."/>
            <person name="He G."/>
            <person name="Labutti K."/>
            <person name="Lipzen A."/>
            <person name="Ng V."/>
            <person name="Riley R."/>
            <person name="Sandor L."/>
            <person name="Barry K."/>
            <person name="Martinez A.T."/>
            <person name="Xiao Y."/>
            <person name="Gibbons J.G."/>
            <person name="Terashima K."/>
            <person name="Grigoriev I.V."/>
            <person name="Hibbett D.S."/>
        </authorList>
    </citation>
    <scope>NUCLEOTIDE SEQUENCE</scope>
    <source>
        <strain evidence="1">TMI1499</strain>
    </source>
</reference>
<name>A0ACC1TII8_9AGAR</name>
<keyword evidence="2" id="KW-1185">Reference proteome</keyword>
<comment type="caution">
    <text evidence="1">The sequence shown here is derived from an EMBL/GenBank/DDBJ whole genome shotgun (WGS) entry which is preliminary data.</text>
</comment>
<dbReference type="EMBL" id="MU795954">
    <property type="protein sequence ID" value="KAJ3804514.1"/>
    <property type="molecule type" value="Genomic_DNA"/>
</dbReference>
<organism evidence="1 2">
    <name type="scientific">Lentinula aff. lateritia</name>
    <dbReference type="NCBI Taxonomy" id="2804960"/>
    <lineage>
        <taxon>Eukaryota</taxon>
        <taxon>Fungi</taxon>
        <taxon>Dikarya</taxon>
        <taxon>Basidiomycota</taxon>
        <taxon>Agaricomycotina</taxon>
        <taxon>Agaricomycetes</taxon>
        <taxon>Agaricomycetidae</taxon>
        <taxon>Agaricales</taxon>
        <taxon>Marasmiineae</taxon>
        <taxon>Omphalotaceae</taxon>
        <taxon>Lentinula</taxon>
    </lineage>
</organism>
<proteinExistence type="predicted"/>
<evidence type="ECO:0000313" key="1">
    <source>
        <dbReference type="EMBL" id="KAJ3804514.1"/>
    </source>
</evidence>